<feature type="domain" description="Alanyl-transfer RNA synthetases family profile" evidence="1">
    <location>
        <begin position="1"/>
        <end position="100"/>
    </location>
</feature>
<dbReference type="Pfam" id="PF07973">
    <property type="entry name" value="tRNA_SAD"/>
    <property type="match status" value="1"/>
</dbReference>
<evidence type="ECO:0000313" key="2">
    <source>
        <dbReference type="EMBL" id="OGG37683.1"/>
    </source>
</evidence>
<proteinExistence type="predicted"/>
<gene>
    <name evidence="2" type="ORF">A2110_00930</name>
</gene>
<dbReference type="GO" id="GO:0003676">
    <property type="term" value="F:nucleic acid binding"/>
    <property type="evidence" value="ECO:0007669"/>
    <property type="project" value="InterPro"/>
</dbReference>
<dbReference type="GO" id="GO:0005524">
    <property type="term" value="F:ATP binding"/>
    <property type="evidence" value="ECO:0007669"/>
    <property type="project" value="InterPro"/>
</dbReference>
<comment type="caution">
    <text evidence="2">The sequence shown here is derived from an EMBL/GenBank/DDBJ whole genome shotgun (WGS) entry which is preliminary data.</text>
</comment>
<dbReference type="PANTHER" id="PTHR11777:SF9">
    <property type="entry name" value="ALANINE--TRNA LIGASE, CYTOPLASMIC"/>
    <property type="match status" value="1"/>
</dbReference>
<protein>
    <recommendedName>
        <fullName evidence="1">Alanyl-transfer RNA synthetases family profile domain-containing protein</fullName>
    </recommendedName>
</protein>
<dbReference type="InterPro" id="IPR018165">
    <property type="entry name" value="Ala-tRNA-synth_IIc_core"/>
</dbReference>
<dbReference type="GO" id="GO:0006419">
    <property type="term" value="P:alanyl-tRNA aminoacylation"/>
    <property type="evidence" value="ECO:0007669"/>
    <property type="project" value="InterPro"/>
</dbReference>
<accession>A0A1F6BLF3</accession>
<dbReference type="GO" id="GO:0004813">
    <property type="term" value="F:alanine-tRNA ligase activity"/>
    <property type="evidence" value="ECO:0007669"/>
    <property type="project" value="InterPro"/>
</dbReference>
<dbReference type="STRING" id="1798468.A2110_00930"/>
<reference evidence="2 3" key="1">
    <citation type="journal article" date="2016" name="Nat. Commun.">
        <title>Thousands of microbial genomes shed light on interconnected biogeochemical processes in an aquifer system.</title>
        <authorList>
            <person name="Anantharaman K."/>
            <person name="Brown C.T."/>
            <person name="Hug L.A."/>
            <person name="Sharon I."/>
            <person name="Castelle C.J."/>
            <person name="Probst A.J."/>
            <person name="Thomas B.C."/>
            <person name="Singh A."/>
            <person name="Wilkins M.J."/>
            <person name="Karaoz U."/>
            <person name="Brodie E.L."/>
            <person name="Williams K.H."/>
            <person name="Hubbard S.S."/>
            <person name="Banfield J.F."/>
        </authorList>
    </citation>
    <scope>NUCLEOTIDE SEQUENCE [LARGE SCALE GENOMIC DNA]</scope>
</reference>
<dbReference type="SUPFAM" id="SSF55186">
    <property type="entry name" value="ThrRS/AlaRS common domain"/>
    <property type="match status" value="1"/>
</dbReference>
<dbReference type="InterPro" id="IPR050058">
    <property type="entry name" value="Ala-tRNA_ligase"/>
</dbReference>
<dbReference type="AlphaFoldDB" id="A0A1F6BLF3"/>
<organism evidence="2 3">
    <name type="scientific">Candidatus Jorgensenbacteria bacterium GWA1_54_12</name>
    <dbReference type="NCBI Taxonomy" id="1798468"/>
    <lineage>
        <taxon>Bacteria</taxon>
        <taxon>Candidatus Joergenseniibacteriota</taxon>
    </lineage>
</organism>
<evidence type="ECO:0000259" key="1">
    <source>
        <dbReference type="PROSITE" id="PS50860"/>
    </source>
</evidence>
<dbReference type="Gene3D" id="3.30.980.10">
    <property type="entry name" value="Threonyl-trna Synthetase, Chain A, domain 2"/>
    <property type="match status" value="1"/>
</dbReference>
<dbReference type="GO" id="GO:0002161">
    <property type="term" value="F:aminoacyl-tRNA deacylase activity"/>
    <property type="evidence" value="ECO:0007669"/>
    <property type="project" value="TreeGrafter"/>
</dbReference>
<dbReference type="SMART" id="SM00863">
    <property type="entry name" value="tRNA_SAD"/>
    <property type="match status" value="1"/>
</dbReference>
<evidence type="ECO:0000313" key="3">
    <source>
        <dbReference type="Proteomes" id="UP000176273"/>
    </source>
</evidence>
<dbReference type="EMBL" id="MFKH01000006">
    <property type="protein sequence ID" value="OGG37683.1"/>
    <property type="molecule type" value="Genomic_DNA"/>
</dbReference>
<dbReference type="PANTHER" id="PTHR11777">
    <property type="entry name" value="ALANYL-TRNA SYNTHETASE"/>
    <property type="match status" value="1"/>
</dbReference>
<name>A0A1F6BLF3_9BACT</name>
<dbReference type="InterPro" id="IPR012947">
    <property type="entry name" value="tRNA_SAD"/>
</dbReference>
<dbReference type="Proteomes" id="UP000176273">
    <property type="component" value="Unassembled WGS sequence"/>
</dbReference>
<sequence length="100" mass="10966">MNEKIRENLPVNRIEMPKDEAEKTGALHLFSAGGGSSFGGKEKYPDMVSVYYIGKSLEDAYSKEFCGGPHVARTGEIGEFKIVKEESVSAGTRRIRAVIV</sequence>
<dbReference type="PROSITE" id="PS50860">
    <property type="entry name" value="AA_TRNA_LIGASE_II_ALA"/>
    <property type="match status" value="1"/>
</dbReference>
<dbReference type="InterPro" id="IPR018163">
    <property type="entry name" value="Thr/Ala-tRNA-synth_IIc_edit"/>
</dbReference>